<keyword evidence="3" id="KW-0560">Oxidoreductase</keyword>
<evidence type="ECO:0000259" key="7">
    <source>
        <dbReference type="Pfam" id="PF00248"/>
    </source>
</evidence>
<dbReference type="SUPFAM" id="SSF51430">
    <property type="entry name" value="NAD(P)-linked oxidoreductase"/>
    <property type="match status" value="1"/>
</dbReference>
<accession>A0AAW0BQJ7</accession>
<dbReference type="PRINTS" id="PR00069">
    <property type="entry name" value="ALDKETRDTASE"/>
</dbReference>
<evidence type="ECO:0000313" key="9">
    <source>
        <dbReference type="Proteomes" id="UP001383192"/>
    </source>
</evidence>
<evidence type="ECO:0000256" key="6">
    <source>
        <dbReference type="PIRSR" id="PIRSR000097-3"/>
    </source>
</evidence>
<evidence type="ECO:0000256" key="4">
    <source>
        <dbReference type="PIRSR" id="PIRSR000097-1"/>
    </source>
</evidence>
<dbReference type="EMBL" id="JAYKXP010000088">
    <property type="protein sequence ID" value="KAK7028829.1"/>
    <property type="molecule type" value="Genomic_DNA"/>
</dbReference>
<evidence type="ECO:0000256" key="3">
    <source>
        <dbReference type="ARBA" id="ARBA00023002"/>
    </source>
</evidence>
<dbReference type="InterPro" id="IPR020471">
    <property type="entry name" value="AKR"/>
</dbReference>
<feature type="active site" description="Proton donor" evidence="4">
    <location>
        <position position="41"/>
    </location>
</feature>
<evidence type="ECO:0000313" key="8">
    <source>
        <dbReference type="EMBL" id="KAK7028829.1"/>
    </source>
</evidence>
<dbReference type="Gene3D" id="3.20.20.100">
    <property type="entry name" value="NADP-dependent oxidoreductase domain"/>
    <property type="match status" value="1"/>
</dbReference>
<dbReference type="PANTHER" id="PTHR43827:SF3">
    <property type="entry name" value="NADP-DEPENDENT OXIDOREDUCTASE DOMAIN-CONTAINING PROTEIN"/>
    <property type="match status" value="1"/>
</dbReference>
<dbReference type="Proteomes" id="UP001383192">
    <property type="component" value="Unassembled WGS sequence"/>
</dbReference>
<name>A0AAW0BQJ7_9AGAR</name>
<proteinExistence type="inferred from homology"/>
<gene>
    <name evidence="8" type="ORF">VNI00_014842</name>
</gene>
<comment type="caution">
    <text evidence="8">The sequence shown here is derived from an EMBL/GenBank/DDBJ whole genome shotgun (WGS) entry which is preliminary data.</text>
</comment>
<protein>
    <recommendedName>
        <fullName evidence="7">NADP-dependent oxidoreductase domain-containing protein</fullName>
    </recommendedName>
</protein>
<keyword evidence="9" id="KW-1185">Reference proteome</keyword>
<evidence type="ECO:0000256" key="5">
    <source>
        <dbReference type="PIRSR" id="PIRSR000097-2"/>
    </source>
</evidence>
<dbReference type="GO" id="GO:0016652">
    <property type="term" value="F:oxidoreductase activity, acting on NAD(P)H as acceptor"/>
    <property type="evidence" value="ECO:0007669"/>
    <property type="project" value="InterPro"/>
</dbReference>
<evidence type="ECO:0000256" key="2">
    <source>
        <dbReference type="ARBA" id="ARBA00022857"/>
    </source>
</evidence>
<dbReference type="GO" id="GO:0016616">
    <property type="term" value="F:oxidoreductase activity, acting on the CH-OH group of donors, NAD or NADP as acceptor"/>
    <property type="evidence" value="ECO:0007669"/>
    <property type="project" value="UniProtKB-ARBA"/>
</dbReference>
<dbReference type="InterPro" id="IPR023210">
    <property type="entry name" value="NADP_OxRdtase_dom"/>
</dbReference>
<feature type="binding site" evidence="5">
    <location>
        <position position="101"/>
    </location>
    <ligand>
        <name>substrate</name>
    </ligand>
</feature>
<dbReference type="Pfam" id="PF00248">
    <property type="entry name" value="Aldo_ket_red"/>
    <property type="match status" value="1"/>
</dbReference>
<dbReference type="InterPro" id="IPR044494">
    <property type="entry name" value="AKR3C2/3"/>
</dbReference>
<sequence length="303" mass="33725">MRLIPSIAYGTGTKWKWHDVTEYVEQAIDVGFSHLDTAQFYETEEYVGRAIKESALSRKELYVTTKFFYSKELNHPLPVPEAVKQSLNKLGLEYIDLYLIHNPKFTPDQDLEGTWKEFEKLKADGLAKSIGVSNTGLEQLQNLVKTATIKPAVNQIELHPYNFHEQKAVIEYCAKHNIAIEAYSSLIPITRYPGGPVDAPIAAAAKRIGASPTQVIFLWAIAKGAIIVTTSSTKAHLEEYLATADLPSLTEEEIAAIDAAGAKGPPSSYKAWLKSIRVPLATAMILLPLFHLWQRTREGLAYL</sequence>
<dbReference type="PIRSF" id="PIRSF000097">
    <property type="entry name" value="AKR"/>
    <property type="match status" value="1"/>
</dbReference>
<feature type="site" description="Lowers pKa of active site Tyr" evidence="6">
    <location>
        <position position="66"/>
    </location>
</feature>
<dbReference type="FunFam" id="3.20.20.100:FF:000002">
    <property type="entry name" value="2,5-diketo-D-gluconic acid reductase A"/>
    <property type="match status" value="1"/>
</dbReference>
<feature type="domain" description="NADP-dependent oxidoreductase" evidence="7">
    <location>
        <begin position="18"/>
        <end position="186"/>
    </location>
</feature>
<dbReference type="PANTHER" id="PTHR43827">
    <property type="entry name" value="2,5-DIKETO-D-GLUCONIC ACID REDUCTASE"/>
    <property type="match status" value="1"/>
</dbReference>
<reference evidence="8 9" key="1">
    <citation type="submission" date="2024-01" db="EMBL/GenBank/DDBJ databases">
        <title>A draft genome for a cacao thread blight-causing isolate of Paramarasmius palmivorus.</title>
        <authorList>
            <person name="Baruah I.K."/>
            <person name="Bukari Y."/>
            <person name="Amoako-Attah I."/>
            <person name="Meinhardt L.W."/>
            <person name="Bailey B.A."/>
            <person name="Cohen S.P."/>
        </authorList>
    </citation>
    <scope>NUCLEOTIDE SEQUENCE [LARGE SCALE GENOMIC DNA]</scope>
    <source>
        <strain evidence="8 9">GH-12</strain>
    </source>
</reference>
<dbReference type="InterPro" id="IPR036812">
    <property type="entry name" value="NAD(P)_OxRdtase_dom_sf"/>
</dbReference>
<organism evidence="8 9">
    <name type="scientific">Paramarasmius palmivorus</name>
    <dbReference type="NCBI Taxonomy" id="297713"/>
    <lineage>
        <taxon>Eukaryota</taxon>
        <taxon>Fungi</taxon>
        <taxon>Dikarya</taxon>
        <taxon>Basidiomycota</taxon>
        <taxon>Agaricomycotina</taxon>
        <taxon>Agaricomycetes</taxon>
        <taxon>Agaricomycetidae</taxon>
        <taxon>Agaricales</taxon>
        <taxon>Marasmiineae</taxon>
        <taxon>Marasmiaceae</taxon>
        <taxon>Paramarasmius</taxon>
    </lineage>
</organism>
<evidence type="ECO:0000256" key="1">
    <source>
        <dbReference type="ARBA" id="ARBA00007905"/>
    </source>
</evidence>
<dbReference type="AlphaFoldDB" id="A0AAW0BQJ7"/>
<comment type="similarity">
    <text evidence="1">Belongs to the aldo/keto reductase family.</text>
</comment>
<dbReference type="CDD" id="cd19120">
    <property type="entry name" value="AKR_AKR3C2-3"/>
    <property type="match status" value="1"/>
</dbReference>
<keyword evidence="2" id="KW-0521">NADP</keyword>